<dbReference type="GO" id="GO:0047496">
    <property type="term" value="P:vesicle transport along microtubule"/>
    <property type="evidence" value="ECO:0007669"/>
    <property type="project" value="TreeGrafter"/>
</dbReference>
<dbReference type="AlphaFoldDB" id="A0A9P3H854"/>
<reference evidence="10" key="1">
    <citation type="submission" date="2021-11" db="EMBL/GenBank/DDBJ databases">
        <authorList>
            <person name="Herlambang A."/>
            <person name="Guo Y."/>
            <person name="Takashima Y."/>
            <person name="Nishizawa T."/>
        </authorList>
    </citation>
    <scope>NUCLEOTIDE SEQUENCE</scope>
    <source>
        <strain evidence="10">E1425</strain>
    </source>
</reference>
<dbReference type="GO" id="GO:0005871">
    <property type="term" value="C:kinesin complex"/>
    <property type="evidence" value="ECO:0007669"/>
    <property type="project" value="TreeGrafter"/>
</dbReference>
<dbReference type="GO" id="GO:0007020">
    <property type="term" value="P:microtubule nucleation"/>
    <property type="evidence" value="ECO:0007669"/>
    <property type="project" value="TreeGrafter"/>
</dbReference>
<name>A0A9P3H854_9FUNG</name>
<comment type="caution">
    <text evidence="10">The sequence shown here is derived from an EMBL/GenBank/DDBJ whole genome shotgun (WGS) entry which is preliminary data.</text>
</comment>
<dbReference type="EMBL" id="BQFW01000006">
    <property type="protein sequence ID" value="GJJ71901.1"/>
    <property type="molecule type" value="Genomic_DNA"/>
</dbReference>
<dbReference type="Proteomes" id="UP000827284">
    <property type="component" value="Unassembled WGS sequence"/>
</dbReference>
<proteinExistence type="inferred from homology"/>
<feature type="region of interest" description="Disordered" evidence="8">
    <location>
        <begin position="291"/>
        <end position="354"/>
    </location>
</feature>
<evidence type="ECO:0000256" key="1">
    <source>
        <dbReference type="ARBA" id="ARBA00004245"/>
    </source>
</evidence>
<dbReference type="Gene3D" id="6.10.250.1080">
    <property type="match status" value="1"/>
</dbReference>
<dbReference type="InterPro" id="IPR006964">
    <property type="entry name" value="NUDE_dom"/>
</dbReference>
<evidence type="ECO:0000256" key="8">
    <source>
        <dbReference type="SAM" id="MobiDB-lite"/>
    </source>
</evidence>
<accession>A0A9P3H854</accession>
<keyword evidence="5 7" id="KW-0175">Coiled coil</keyword>
<dbReference type="GO" id="GO:0007059">
    <property type="term" value="P:chromosome segregation"/>
    <property type="evidence" value="ECO:0007669"/>
    <property type="project" value="TreeGrafter"/>
</dbReference>
<dbReference type="InterPro" id="IPR033494">
    <property type="entry name" value="NUDE"/>
</dbReference>
<evidence type="ECO:0000259" key="9">
    <source>
        <dbReference type="Pfam" id="PF04880"/>
    </source>
</evidence>
<dbReference type="PANTHER" id="PTHR10921:SF1">
    <property type="entry name" value="NUCLEAR DISTRIBUTION PROTEIN NUDE HOMOLOG"/>
    <property type="match status" value="1"/>
</dbReference>
<evidence type="ECO:0000256" key="5">
    <source>
        <dbReference type="ARBA" id="ARBA00023054"/>
    </source>
</evidence>
<dbReference type="GO" id="GO:0051642">
    <property type="term" value="P:centrosome localization"/>
    <property type="evidence" value="ECO:0007669"/>
    <property type="project" value="TreeGrafter"/>
</dbReference>
<feature type="coiled-coil region" evidence="7">
    <location>
        <begin position="10"/>
        <end position="188"/>
    </location>
</feature>
<evidence type="ECO:0000256" key="6">
    <source>
        <dbReference type="ARBA" id="ARBA00023212"/>
    </source>
</evidence>
<dbReference type="PANTHER" id="PTHR10921">
    <property type="entry name" value="NUCLEAR DISTRIBUTION PROTEIN NUDE HOMOLOG 1"/>
    <property type="match status" value="1"/>
</dbReference>
<dbReference type="Pfam" id="PF04880">
    <property type="entry name" value="NUDE_C"/>
    <property type="match status" value="1"/>
</dbReference>
<comment type="similarity">
    <text evidence="2">Belongs to the nudE family.</text>
</comment>
<keyword evidence="11" id="KW-1185">Reference proteome</keyword>
<gene>
    <name evidence="10" type="ORF">EMPS_04258</name>
</gene>
<dbReference type="GO" id="GO:0008017">
    <property type="term" value="F:microtubule binding"/>
    <property type="evidence" value="ECO:0007669"/>
    <property type="project" value="InterPro"/>
</dbReference>
<evidence type="ECO:0000313" key="11">
    <source>
        <dbReference type="Proteomes" id="UP000827284"/>
    </source>
</evidence>
<evidence type="ECO:0000313" key="10">
    <source>
        <dbReference type="EMBL" id="GJJ71901.1"/>
    </source>
</evidence>
<evidence type="ECO:0000256" key="2">
    <source>
        <dbReference type="ARBA" id="ARBA00007429"/>
    </source>
</evidence>
<dbReference type="GO" id="GO:0005874">
    <property type="term" value="C:microtubule"/>
    <property type="evidence" value="ECO:0007669"/>
    <property type="project" value="UniProtKB-KW"/>
</dbReference>
<keyword evidence="6" id="KW-0206">Cytoskeleton</keyword>
<comment type="subcellular location">
    <subcellularLocation>
        <location evidence="1">Cytoplasm</location>
        <location evidence="1">Cytoskeleton</location>
    </subcellularLocation>
</comment>
<protein>
    <recommendedName>
        <fullName evidence="9">NUDE domain-containing protein</fullName>
    </recommendedName>
</protein>
<evidence type="ECO:0000256" key="4">
    <source>
        <dbReference type="ARBA" id="ARBA00022701"/>
    </source>
</evidence>
<reference evidence="10" key="2">
    <citation type="journal article" date="2022" name="Microbiol. Resour. Announc.">
        <title>Whole-Genome Sequence of Entomortierella parvispora E1425, a Mucoromycotan Fungus Associated with Burkholderiaceae-Related Endosymbiotic Bacteria.</title>
        <authorList>
            <person name="Herlambang A."/>
            <person name="Guo Y."/>
            <person name="Takashima Y."/>
            <person name="Narisawa K."/>
            <person name="Ohta H."/>
            <person name="Nishizawa T."/>
        </authorList>
    </citation>
    <scope>NUCLEOTIDE SEQUENCE</scope>
    <source>
        <strain evidence="10">E1425</strain>
    </source>
</reference>
<feature type="compositionally biased region" description="Polar residues" evidence="8">
    <location>
        <begin position="242"/>
        <end position="262"/>
    </location>
</feature>
<dbReference type="OrthoDB" id="5877028at2759"/>
<evidence type="ECO:0000256" key="3">
    <source>
        <dbReference type="ARBA" id="ARBA00022490"/>
    </source>
</evidence>
<keyword evidence="3" id="KW-0963">Cytoplasm</keyword>
<feature type="compositionally biased region" description="Polar residues" evidence="8">
    <location>
        <begin position="299"/>
        <end position="354"/>
    </location>
</feature>
<feature type="region of interest" description="Disordered" evidence="8">
    <location>
        <begin position="233"/>
        <end position="262"/>
    </location>
</feature>
<keyword evidence="4" id="KW-0493">Microtubule</keyword>
<dbReference type="GO" id="GO:0000132">
    <property type="term" value="P:establishment of mitotic spindle orientation"/>
    <property type="evidence" value="ECO:0007669"/>
    <property type="project" value="TreeGrafter"/>
</dbReference>
<evidence type="ECO:0000256" key="7">
    <source>
        <dbReference type="SAM" id="Coils"/>
    </source>
</evidence>
<organism evidence="10 11">
    <name type="scientific">Entomortierella parvispora</name>
    <dbReference type="NCBI Taxonomy" id="205924"/>
    <lineage>
        <taxon>Eukaryota</taxon>
        <taxon>Fungi</taxon>
        <taxon>Fungi incertae sedis</taxon>
        <taxon>Mucoromycota</taxon>
        <taxon>Mortierellomycotina</taxon>
        <taxon>Mortierellomycetes</taxon>
        <taxon>Mortierellales</taxon>
        <taxon>Mortierellaceae</taxon>
        <taxon>Entomortierella</taxon>
    </lineage>
</organism>
<dbReference type="GO" id="GO:0000776">
    <property type="term" value="C:kinetochore"/>
    <property type="evidence" value="ECO:0007669"/>
    <property type="project" value="TreeGrafter"/>
</dbReference>
<feature type="domain" description="NUDE" evidence="9">
    <location>
        <begin position="136"/>
        <end position="312"/>
    </location>
</feature>
<sequence length="354" mass="39613">MAALTTTLSFQNVEEELEYYKNRSKDLELELEETKFALEEFQLSSKELEEELEKEIDSTERRCNEIKIRNEGMRQEVEDWKDKYQLAMKDSNVHINQLTKQLEDLKQQTEMFIKKERELEQDNDDLERNGRAAEWSLKEMERKYNVALEKTVMLEGEVAAKIAMQEEVQRLKDELRDANVELAVMKSNQANLHGSTASLSSYSGSTSSLAERKSPAIGNHEAMPSIRARLAKNGAARAAAGTPTSRHSGTATGSNGMTTPHQNPVKMVQEMVGRVKSLEARLVSCRSLVTPLLQPPPSYSTSIPVSTRSSQHSSNGSRPGSPNYSSLSSPKVSRRTSLIHQQHRSLNGSGTISS</sequence>